<evidence type="ECO:0000313" key="3">
    <source>
        <dbReference type="Proteomes" id="UP000059680"/>
    </source>
</evidence>
<dbReference type="Proteomes" id="UP000059680">
    <property type="component" value="Chromosome 5"/>
</dbReference>
<proteinExistence type="predicted"/>
<sequence length="224" mass="23611">MEAAPAGESAGIEAAVVGAARVAEDDGSGARMEAAPVGAVRAAEAGGSKRATANNNEAAVSAADDGRRRQRRQRMTTPPPSYPYVLSLSVHDTRLRAGGHDEALPRWPLYHLVSHLTGAAASFTPLPLIPSSLSSALKRARRQGDRNQRWMPAATSGRLRRRSPSCRHATTSSSLVFPSARPQADLVATEIGAGGRGGGNQHWGKAWCPQFASQFGWPSLTSGR</sequence>
<dbReference type="PaxDb" id="39947-A0A0P0WJA0"/>
<evidence type="ECO:0000256" key="1">
    <source>
        <dbReference type="SAM" id="MobiDB-lite"/>
    </source>
</evidence>
<dbReference type="AlphaFoldDB" id="A0A0P0WJA0"/>
<evidence type="ECO:0000313" key="2">
    <source>
        <dbReference type="EMBL" id="BAS92816.1"/>
    </source>
</evidence>
<accession>A0A0P0WJA0</accession>
<reference evidence="3" key="1">
    <citation type="journal article" date="2005" name="Nature">
        <title>The map-based sequence of the rice genome.</title>
        <authorList>
            <consortium name="International rice genome sequencing project (IRGSP)"/>
            <person name="Matsumoto T."/>
            <person name="Wu J."/>
            <person name="Kanamori H."/>
            <person name="Katayose Y."/>
            <person name="Fujisawa M."/>
            <person name="Namiki N."/>
            <person name="Mizuno H."/>
            <person name="Yamamoto K."/>
            <person name="Antonio B.A."/>
            <person name="Baba T."/>
            <person name="Sakata K."/>
            <person name="Nagamura Y."/>
            <person name="Aoki H."/>
            <person name="Arikawa K."/>
            <person name="Arita K."/>
            <person name="Bito T."/>
            <person name="Chiden Y."/>
            <person name="Fujitsuka N."/>
            <person name="Fukunaka R."/>
            <person name="Hamada M."/>
            <person name="Harada C."/>
            <person name="Hayashi A."/>
            <person name="Hijishita S."/>
            <person name="Honda M."/>
            <person name="Hosokawa S."/>
            <person name="Ichikawa Y."/>
            <person name="Idonuma A."/>
            <person name="Iijima M."/>
            <person name="Ikeda M."/>
            <person name="Ikeno M."/>
            <person name="Ito K."/>
            <person name="Ito S."/>
            <person name="Ito T."/>
            <person name="Ito Y."/>
            <person name="Ito Y."/>
            <person name="Iwabuchi A."/>
            <person name="Kamiya K."/>
            <person name="Karasawa W."/>
            <person name="Kurita K."/>
            <person name="Katagiri S."/>
            <person name="Kikuta A."/>
            <person name="Kobayashi H."/>
            <person name="Kobayashi N."/>
            <person name="Machita K."/>
            <person name="Maehara T."/>
            <person name="Masukawa M."/>
            <person name="Mizubayashi T."/>
            <person name="Mukai Y."/>
            <person name="Nagasaki H."/>
            <person name="Nagata Y."/>
            <person name="Naito S."/>
            <person name="Nakashima M."/>
            <person name="Nakama Y."/>
            <person name="Nakamichi Y."/>
            <person name="Nakamura M."/>
            <person name="Meguro A."/>
            <person name="Negishi M."/>
            <person name="Ohta I."/>
            <person name="Ohta T."/>
            <person name="Okamoto M."/>
            <person name="Ono N."/>
            <person name="Saji S."/>
            <person name="Sakaguchi M."/>
            <person name="Sakai K."/>
            <person name="Shibata M."/>
            <person name="Shimokawa T."/>
            <person name="Song J."/>
            <person name="Takazaki Y."/>
            <person name="Terasawa K."/>
            <person name="Tsugane M."/>
            <person name="Tsuji K."/>
            <person name="Ueda S."/>
            <person name="Waki K."/>
            <person name="Yamagata H."/>
            <person name="Yamamoto M."/>
            <person name="Yamamoto S."/>
            <person name="Yamane H."/>
            <person name="Yoshiki S."/>
            <person name="Yoshihara R."/>
            <person name="Yukawa K."/>
            <person name="Zhong H."/>
            <person name="Yano M."/>
            <person name="Yuan Q."/>
            <person name="Ouyang S."/>
            <person name="Liu J."/>
            <person name="Jones K.M."/>
            <person name="Gansberger K."/>
            <person name="Moffat K."/>
            <person name="Hill J."/>
            <person name="Bera J."/>
            <person name="Fadrosh D."/>
            <person name="Jin S."/>
            <person name="Johri S."/>
            <person name="Kim M."/>
            <person name="Overton L."/>
            <person name="Reardon M."/>
            <person name="Tsitrin T."/>
            <person name="Vuong H."/>
            <person name="Weaver B."/>
            <person name="Ciecko A."/>
            <person name="Tallon L."/>
            <person name="Jackson J."/>
            <person name="Pai G."/>
            <person name="Aken S.V."/>
            <person name="Utterback T."/>
            <person name="Reidmuller S."/>
            <person name="Feldblyum T."/>
            <person name="Hsiao J."/>
            <person name="Zismann V."/>
            <person name="Iobst S."/>
            <person name="de Vazeille A.R."/>
            <person name="Buell C.R."/>
            <person name="Ying K."/>
            <person name="Li Y."/>
            <person name="Lu T."/>
            <person name="Huang Y."/>
            <person name="Zhao Q."/>
            <person name="Feng Q."/>
            <person name="Zhang L."/>
            <person name="Zhu J."/>
            <person name="Weng Q."/>
            <person name="Mu J."/>
            <person name="Lu Y."/>
            <person name="Fan D."/>
            <person name="Liu Y."/>
            <person name="Guan J."/>
            <person name="Zhang Y."/>
            <person name="Yu S."/>
            <person name="Liu X."/>
            <person name="Zhang Y."/>
            <person name="Hong G."/>
            <person name="Han B."/>
            <person name="Choisne N."/>
            <person name="Demange N."/>
            <person name="Orjeda G."/>
            <person name="Samain S."/>
            <person name="Cattolico L."/>
            <person name="Pelletier E."/>
            <person name="Couloux A."/>
            <person name="Segurens B."/>
            <person name="Wincker P."/>
            <person name="D'Hont A."/>
            <person name="Scarpelli C."/>
            <person name="Weissenbach J."/>
            <person name="Salanoubat M."/>
            <person name="Quetier F."/>
            <person name="Yu Y."/>
            <person name="Kim H.R."/>
            <person name="Rambo T."/>
            <person name="Currie J."/>
            <person name="Collura K."/>
            <person name="Luo M."/>
            <person name="Yang T."/>
            <person name="Ammiraju J.S.S."/>
            <person name="Engler F."/>
            <person name="Soderlund C."/>
            <person name="Wing R.A."/>
            <person name="Palmer L.E."/>
            <person name="de la Bastide M."/>
            <person name="Spiegel L."/>
            <person name="Nascimento L."/>
            <person name="Zutavern T."/>
            <person name="O'Shaughnessy A."/>
            <person name="Dike S."/>
            <person name="Dedhia N."/>
            <person name="Preston R."/>
            <person name="Balija V."/>
            <person name="McCombie W.R."/>
            <person name="Chow T."/>
            <person name="Chen H."/>
            <person name="Chung M."/>
            <person name="Chen C."/>
            <person name="Shaw J."/>
            <person name="Wu H."/>
            <person name="Hsiao K."/>
            <person name="Chao Y."/>
            <person name="Chu M."/>
            <person name="Cheng C."/>
            <person name="Hour A."/>
            <person name="Lee P."/>
            <person name="Lin S."/>
            <person name="Lin Y."/>
            <person name="Liou J."/>
            <person name="Liu S."/>
            <person name="Hsing Y."/>
            <person name="Raghuvanshi S."/>
            <person name="Mohanty A."/>
            <person name="Bharti A.K."/>
            <person name="Gaur A."/>
            <person name="Gupta V."/>
            <person name="Kumar D."/>
            <person name="Ravi V."/>
            <person name="Vij S."/>
            <person name="Kapur A."/>
            <person name="Khurana P."/>
            <person name="Khurana P."/>
            <person name="Khurana J.P."/>
            <person name="Tyagi A.K."/>
            <person name="Gaikwad K."/>
            <person name="Singh A."/>
            <person name="Dalal V."/>
            <person name="Srivastava S."/>
            <person name="Dixit A."/>
            <person name="Pal A.K."/>
            <person name="Ghazi I.A."/>
            <person name="Yadav M."/>
            <person name="Pandit A."/>
            <person name="Bhargava A."/>
            <person name="Sureshbabu K."/>
            <person name="Batra K."/>
            <person name="Sharma T.R."/>
            <person name="Mohapatra T."/>
            <person name="Singh N.K."/>
            <person name="Messing J."/>
            <person name="Nelson A.B."/>
            <person name="Fuks G."/>
            <person name="Kavchok S."/>
            <person name="Keizer G."/>
            <person name="Linton E."/>
            <person name="Llaca V."/>
            <person name="Song R."/>
            <person name="Tanyolac B."/>
            <person name="Young S."/>
            <person name="Ho-Il K."/>
            <person name="Hahn J.H."/>
            <person name="Sangsakoo G."/>
            <person name="Vanavichit A."/>
            <person name="de Mattos Luiz.A.T."/>
            <person name="Zimmer P.D."/>
            <person name="Malone G."/>
            <person name="Dellagostin O."/>
            <person name="de Oliveira A.C."/>
            <person name="Bevan M."/>
            <person name="Bancroft I."/>
            <person name="Minx P."/>
            <person name="Cordum H."/>
            <person name="Wilson R."/>
            <person name="Cheng Z."/>
            <person name="Jin W."/>
            <person name="Jiang J."/>
            <person name="Leong S.A."/>
            <person name="Iwama H."/>
            <person name="Gojobori T."/>
            <person name="Itoh T."/>
            <person name="Niimura Y."/>
            <person name="Fujii Y."/>
            <person name="Habara T."/>
            <person name="Sakai H."/>
            <person name="Sato Y."/>
            <person name="Wilson G."/>
            <person name="Kumar K."/>
            <person name="McCouch S."/>
            <person name="Juretic N."/>
            <person name="Hoen D."/>
            <person name="Wright S."/>
            <person name="Bruskiewich R."/>
            <person name="Bureau T."/>
            <person name="Miyao A."/>
            <person name="Hirochika H."/>
            <person name="Nishikawa T."/>
            <person name="Kadowaki K."/>
            <person name="Sugiura M."/>
            <person name="Burr B."/>
            <person name="Sasaki T."/>
        </authorList>
    </citation>
    <scope>NUCLEOTIDE SEQUENCE [LARGE SCALE GENOMIC DNA]</scope>
    <source>
        <strain evidence="3">cv. Nipponbare</strain>
    </source>
</reference>
<reference evidence="2 3" key="3">
    <citation type="journal article" date="2013" name="Rice">
        <title>Improvement of the Oryza sativa Nipponbare reference genome using next generation sequence and optical map data.</title>
        <authorList>
            <person name="Kawahara Y."/>
            <person name="de la Bastide M."/>
            <person name="Hamilton J.P."/>
            <person name="Kanamori H."/>
            <person name="McCombie W.R."/>
            <person name="Ouyang S."/>
            <person name="Schwartz D.C."/>
            <person name="Tanaka T."/>
            <person name="Wu J."/>
            <person name="Zhou S."/>
            <person name="Childs K.L."/>
            <person name="Davidson R.M."/>
            <person name="Lin H."/>
            <person name="Quesada-Ocampo L."/>
            <person name="Vaillancourt B."/>
            <person name="Sakai H."/>
            <person name="Lee S.S."/>
            <person name="Kim J."/>
            <person name="Numa H."/>
            <person name="Itoh T."/>
            <person name="Buell C.R."/>
            <person name="Matsumoto T."/>
        </authorList>
    </citation>
    <scope>NUCLEOTIDE SEQUENCE [LARGE SCALE GENOMIC DNA]</scope>
    <source>
        <strain evidence="3">cv. Nipponbare</strain>
    </source>
</reference>
<reference evidence="2 3" key="2">
    <citation type="journal article" date="2013" name="Plant Cell Physiol.">
        <title>Rice Annotation Project Database (RAP-DB): an integrative and interactive database for rice genomics.</title>
        <authorList>
            <person name="Sakai H."/>
            <person name="Lee S.S."/>
            <person name="Tanaka T."/>
            <person name="Numa H."/>
            <person name="Kim J."/>
            <person name="Kawahara Y."/>
            <person name="Wakimoto H."/>
            <person name="Yang C.C."/>
            <person name="Iwamoto M."/>
            <person name="Abe T."/>
            <person name="Yamada Y."/>
            <person name="Muto A."/>
            <person name="Inokuchi H."/>
            <person name="Ikemura T."/>
            <person name="Matsumoto T."/>
            <person name="Sasaki T."/>
            <person name="Itoh T."/>
        </authorList>
    </citation>
    <scope>NUCLEOTIDE SEQUENCE [LARGE SCALE GENOMIC DNA]</scope>
    <source>
        <strain evidence="3">cv. Nipponbare</strain>
    </source>
</reference>
<keyword evidence="3" id="KW-1185">Reference proteome</keyword>
<organism evidence="2 3">
    <name type="scientific">Oryza sativa subsp. japonica</name>
    <name type="common">Rice</name>
    <dbReference type="NCBI Taxonomy" id="39947"/>
    <lineage>
        <taxon>Eukaryota</taxon>
        <taxon>Viridiplantae</taxon>
        <taxon>Streptophyta</taxon>
        <taxon>Embryophyta</taxon>
        <taxon>Tracheophyta</taxon>
        <taxon>Spermatophyta</taxon>
        <taxon>Magnoliopsida</taxon>
        <taxon>Liliopsida</taxon>
        <taxon>Poales</taxon>
        <taxon>Poaceae</taxon>
        <taxon>BOP clade</taxon>
        <taxon>Oryzoideae</taxon>
        <taxon>Oryzeae</taxon>
        <taxon>Oryzinae</taxon>
        <taxon>Oryza</taxon>
        <taxon>Oryza sativa</taxon>
    </lineage>
</organism>
<dbReference type="InParanoid" id="A0A0P0WJA0"/>
<protein>
    <submittedName>
        <fullName evidence="2">Os05g0213700 protein</fullName>
    </submittedName>
</protein>
<gene>
    <name evidence="2" type="ordered locus">Os05g0213700</name>
    <name evidence="2" type="ORF">OSNPB_050213700</name>
</gene>
<name>A0A0P0WJA0_ORYSJ</name>
<feature type="region of interest" description="Disordered" evidence="1">
    <location>
        <begin position="43"/>
        <end position="84"/>
    </location>
</feature>
<dbReference type="EMBL" id="AP014961">
    <property type="protein sequence ID" value="BAS92816.1"/>
    <property type="molecule type" value="Genomic_DNA"/>
</dbReference>